<evidence type="ECO:0000259" key="1">
    <source>
        <dbReference type="Pfam" id="PF17921"/>
    </source>
</evidence>
<feature type="domain" description="Integrase zinc-binding" evidence="1">
    <location>
        <begin position="101"/>
        <end position="126"/>
    </location>
</feature>
<dbReference type="InterPro" id="IPR041588">
    <property type="entry name" value="Integrase_H2C2"/>
</dbReference>
<evidence type="ECO:0000313" key="2">
    <source>
        <dbReference type="EMBL" id="GJS72322.1"/>
    </source>
</evidence>
<dbReference type="Pfam" id="PF17921">
    <property type="entry name" value="Integrase_H2C2"/>
    <property type="match status" value="1"/>
</dbReference>
<keyword evidence="3" id="KW-1185">Reference proteome</keyword>
<reference evidence="2" key="1">
    <citation type="journal article" date="2022" name="Int. J. Mol. Sci.">
        <title>Draft Genome of Tanacetum Coccineum: Genomic Comparison of Closely Related Tanacetum-Family Plants.</title>
        <authorList>
            <person name="Yamashiro T."/>
            <person name="Shiraishi A."/>
            <person name="Nakayama K."/>
            <person name="Satake H."/>
        </authorList>
    </citation>
    <scope>NUCLEOTIDE SEQUENCE</scope>
</reference>
<proteinExistence type="predicted"/>
<name>A0ABQ4Y593_9ASTR</name>
<gene>
    <name evidence="2" type="ORF">Tco_0705163</name>
</gene>
<dbReference type="InterPro" id="IPR052160">
    <property type="entry name" value="Gypsy_RT_Integrase-like"/>
</dbReference>
<dbReference type="GO" id="GO:0003964">
    <property type="term" value="F:RNA-directed DNA polymerase activity"/>
    <property type="evidence" value="ECO:0007669"/>
    <property type="project" value="UniProtKB-KW"/>
</dbReference>
<keyword evidence="2" id="KW-0548">Nucleotidyltransferase</keyword>
<protein>
    <submittedName>
        <fullName evidence="2">Reverse transcriptase domain-containing protein</fullName>
    </submittedName>
</protein>
<dbReference type="Gene3D" id="1.10.340.70">
    <property type="match status" value="1"/>
</dbReference>
<dbReference type="PANTHER" id="PTHR47266">
    <property type="entry name" value="ENDONUCLEASE-RELATED"/>
    <property type="match status" value="1"/>
</dbReference>
<comment type="caution">
    <text evidence="2">The sequence shown here is derived from an EMBL/GenBank/DDBJ whole genome shotgun (WGS) entry which is preliminary data.</text>
</comment>
<dbReference type="EMBL" id="BQNB010010071">
    <property type="protein sequence ID" value="GJS72322.1"/>
    <property type="molecule type" value="Genomic_DNA"/>
</dbReference>
<organism evidence="2 3">
    <name type="scientific">Tanacetum coccineum</name>
    <dbReference type="NCBI Taxonomy" id="301880"/>
    <lineage>
        <taxon>Eukaryota</taxon>
        <taxon>Viridiplantae</taxon>
        <taxon>Streptophyta</taxon>
        <taxon>Embryophyta</taxon>
        <taxon>Tracheophyta</taxon>
        <taxon>Spermatophyta</taxon>
        <taxon>Magnoliopsida</taxon>
        <taxon>eudicotyledons</taxon>
        <taxon>Gunneridae</taxon>
        <taxon>Pentapetalae</taxon>
        <taxon>asterids</taxon>
        <taxon>campanulids</taxon>
        <taxon>Asterales</taxon>
        <taxon>Asteraceae</taxon>
        <taxon>Asteroideae</taxon>
        <taxon>Anthemideae</taxon>
        <taxon>Anthemidinae</taxon>
        <taxon>Tanacetum</taxon>
    </lineage>
</organism>
<evidence type="ECO:0000313" key="3">
    <source>
        <dbReference type="Proteomes" id="UP001151760"/>
    </source>
</evidence>
<sequence>MCDASDFTVGAILGQKIDEKFKLAGVVTIVGVYGPLRMHFPERQTKAHKVGSDSSKNPDLGTFTEEEIADEFPDEHLVVLKTELNNDEPCESVTGRKVYESRFFWPTIFKDAKDYVIRCDACQKSRNISSRSEMPQNNIQVQFKMEPDIDNMTLNKYLMYQGMHRDLERSCTSRNRIAYSKVAPVKYRNFVYPDSNEEDDEYYRQPPLPLCFQTPQPCTKFNSISYNFEVDVDENIDISIAREIEEVQVEDIGMDGNHNVDPLNT</sequence>
<reference evidence="2" key="2">
    <citation type="submission" date="2022-01" db="EMBL/GenBank/DDBJ databases">
        <authorList>
            <person name="Yamashiro T."/>
            <person name="Shiraishi A."/>
            <person name="Satake H."/>
            <person name="Nakayama K."/>
        </authorList>
    </citation>
    <scope>NUCLEOTIDE SEQUENCE</scope>
</reference>
<keyword evidence="2" id="KW-0695">RNA-directed DNA polymerase</keyword>
<dbReference type="Proteomes" id="UP001151760">
    <property type="component" value="Unassembled WGS sequence"/>
</dbReference>
<keyword evidence="2" id="KW-0808">Transferase</keyword>
<accession>A0ABQ4Y593</accession>